<sequence>MEQYQALVDELTWDCRSPLSALRWGDRQRRTPALLRRRKVCHPFMKLNHSAGLEPQAPLLLQPELYKLAAVEAAPRLLGQHLVRRTEDGDIRCRIVETESYGGAEDKGSHAYGGRRTARTEVMFSAGGAVYIYLIYGMYHCLNVVTAAEDEPHAVLIRAVEPLTEKDAELMAAYRGVAVRKPADLSGGPGKLCRALRIDKSLNNSRFDLPDGLLSIEQGEDPESLDIVEAPRINITYAGDYAERPWRFYLQGNPYVSAIDPQAQPHRLL</sequence>
<comment type="caution">
    <text evidence="6">The sequence shown here is derived from an EMBL/GenBank/DDBJ whole genome shotgun (WGS) entry which is preliminary data.</text>
</comment>
<dbReference type="EC" id="3.2.2.-" evidence="5"/>
<dbReference type="HAMAP" id="MF_00527">
    <property type="entry name" value="3MGH"/>
    <property type="match status" value="1"/>
</dbReference>
<evidence type="ECO:0000256" key="1">
    <source>
        <dbReference type="ARBA" id="ARBA00009232"/>
    </source>
</evidence>
<dbReference type="InterPro" id="IPR003180">
    <property type="entry name" value="MPG"/>
</dbReference>
<keyword evidence="7" id="KW-1185">Reference proteome</keyword>
<dbReference type="InterPro" id="IPR036995">
    <property type="entry name" value="MPG_sf"/>
</dbReference>
<proteinExistence type="inferred from homology"/>
<dbReference type="CDD" id="cd00540">
    <property type="entry name" value="AAG"/>
    <property type="match status" value="1"/>
</dbReference>
<keyword evidence="2 5" id="KW-0227">DNA damage</keyword>
<name>A0ABW5FFN1_9BACL</name>
<dbReference type="PANTHER" id="PTHR10429:SF0">
    <property type="entry name" value="DNA-3-METHYLADENINE GLYCOSYLASE"/>
    <property type="match status" value="1"/>
</dbReference>
<organism evidence="6 7">
    <name type="scientific">Paenibacillus rhizoplanae</name>
    <dbReference type="NCBI Taxonomy" id="1917181"/>
    <lineage>
        <taxon>Bacteria</taxon>
        <taxon>Bacillati</taxon>
        <taxon>Bacillota</taxon>
        <taxon>Bacilli</taxon>
        <taxon>Bacillales</taxon>
        <taxon>Paenibacillaceae</taxon>
        <taxon>Paenibacillus</taxon>
    </lineage>
</organism>
<protein>
    <recommendedName>
        <fullName evidence="5">Putative 3-methyladenine DNA glycosylase</fullName>
        <ecNumber evidence="5">3.2.2.-</ecNumber>
    </recommendedName>
</protein>
<accession>A0ABW5FFN1</accession>
<dbReference type="InterPro" id="IPR011034">
    <property type="entry name" value="Formyl_transferase-like_C_sf"/>
</dbReference>
<dbReference type="Pfam" id="PF02245">
    <property type="entry name" value="Pur_DNA_glyco"/>
    <property type="match status" value="1"/>
</dbReference>
<evidence type="ECO:0000256" key="3">
    <source>
        <dbReference type="ARBA" id="ARBA00022801"/>
    </source>
</evidence>
<keyword evidence="4 5" id="KW-0234">DNA repair</keyword>
<evidence type="ECO:0000256" key="5">
    <source>
        <dbReference type="HAMAP-Rule" id="MF_00527"/>
    </source>
</evidence>
<gene>
    <name evidence="6" type="ORF">ACFSX3_23440</name>
</gene>
<evidence type="ECO:0000256" key="4">
    <source>
        <dbReference type="ARBA" id="ARBA00023204"/>
    </source>
</evidence>
<dbReference type="PANTHER" id="PTHR10429">
    <property type="entry name" value="DNA-3-METHYLADENINE GLYCOSYLASE"/>
    <property type="match status" value="1"/>
</dbReference>
<dbReference type="NCBIfam" id="TIGR00567">
    <property type="entry name" value="3mg"/>
    <property type="match status" value="1"/>
</dbReference>
<comment type="similarity">
    <text evidence="1 5">Belongs to the DNA glycosylase MPG family.</text>
</comment>
<evidence type="ECO:0000313" key="6">
    <source>
        <dbReference type="EMBL" id="MFD2412840.1"/>
    </source>
</evidence>
<dbReference type="Gene3D" id="3.10.300.10">
    <property type="entry name" value="Methylpurine-DNA glycosylase (MPG)"/>
    <property type="match status" value="1"/>
</dbReference>
<dbReference type="SUPFAM" id="SSF50486">
    <property type="entry name" value="FMT C-terminal domain-like"/>
    <property type="match status" value="1"/>
</dbReference>
<dbReference type="EMBL" id="JBHUKY010000053">
    <property type="protein sequence ID" value="MFD2412840.1"/>
    <property type="molecule type" value="Genomic_DNA"/>
</dbReference>
<dbReference type="RefSeq" id="WP_379254175.1">
    <property type="nucleotide sequence ID" value="NZ_JBHSVQ010000001.1"/>
</dbReference>
<evidence type="ECO:0000256" key="2">
    <source>
        <dbReference type="ARBA" id="ARBA00022763"/>
    </source>
</evidence>
<dbReference type="Proteomes" id="UP001597448">
    <property type="component" value="Unassembled WGS sequence"/>
</dbReference>
<reference evidence="7" key="1">
    <citation type="journal article" date="2019" name="Int. J. Syst. Evol. Microbiol.">
        <title>The Global Catalogue of Microorganisms (GCM) 10K type strain sequencing project: providing services to taxonomists for standard genome sequencing and annotation.</title>
        <authorList>
            <consortium name="The Broad Institute Genomics Platform"/>
            <consortium name="The Broad Institute Genome Sequencing Center for Infectious Disease"/>
            <person name="Wu L."/>
            <person name="Ma J."/>
        </authorList>
    </citation>
    <scope>NUCLEOTIDE SEQUENCE [LARGE SCALE GENOMIC DNA]</scope>
    <source>
        <strain evidence="7">CCM 8725</strain>
    </source>
</reference>
<keyword evidence="3 5" id="KW-0378">Hydrolase</keyword>
<evidence type="ECO:0000313" key="7">
    <source>
        <dbReference type="Proteomes" id="UP001597448"/>
    </source>
</evidence>